<keyword evidence="4" id="KW-0121">Carboxypeptidase</keyword>
<dbReference type="InterPro" id="IPR000667">
    <property type="entry name" value="Peptidase_S13"/>
</dbReference>
<feature type="chain" id="PRO_5030883769" evidence="3">
    <location>
        <begin position="28"/>
        <end position="467"/>
    </location>
</feature>
<dbReference type="PANTHER" id="PTHR30023:SF0">
    <property type="entry name" value="PENICILLIN-SENSITIVE CARBOXYPEPTIDASE A"/>
    <property type="match status" value="1"/>
</dbReference>
<evidence type="ECO:0000256" key="2">
    <source>
        <dbReference type="ARBA" id="ARBA00022801"/>
    </source>
</evidence>
<dbReference type="RefSeq" id="WP_179633750.1">
    <property type="nucleotide sequence ID" value="NZ_JACCFH010000001.1"/>
</dbReference>
<keyword evidence="3" id="KW-0732">Signal</keyword>
<gene>
    <name evidence="4" type="ORF">BDD16_001911</name>
</gene>
<evidence type="ECO:0000256" key="3">
    <source>
        <dbReference type="SAM" id="SignalP"/>
    </source>
</evidence>
<dbReference type="Proteomes" id="UP000518288">
    <property type="component" value="Unassembled WGS sequence"/>
</dbReference>
<dbReference type="EC" id="3.4.16.4" evidence="4"/>
<sequence length="467" mass="49735">MPKLSSLLPRALSLLLSCAAFCLPATAQTPLPEPVRAALDRAQLPEDSLYAWVAPVEGGPPWLAHQPSALAHPASVMKLVTSMAALDRLGPLFQWHTPVYTDGHHLYVQGRGDPRLVNERLWLLLRQVMAVHGPVVAGDIVLDRSAYAIPAVDPAAFDGEPLKPYNVRPDALMVNQKSVLLNFRPDAARGVARVSPDMALAGVQWPATVPLGAGACGDWRSGLQLDATDPARPRFGGRLPASCGEKGWPLASSDPASFNARAIEAQWRALGGRLRGQVREGRTPTGATLVAEALSPALPEVLRDMNKHSNNVIAQQLMLALSPGQPDTPATWEGARAEVQALVQSQGCRDDELVIDNGSGLSREERISARCLGRLLQWAWGRPWMPELLGSLPVAGIETTARRVTSAAGQAHLKTGSLNNVAALAGVVHGPDGHRHVVVVMVNHPLAASAEARAVLDAVVGWSLAPR</sequence>
<dbReference type="GO" id="GO:0000270">
    <property type="term" value="P:peptidoglycan metabolic process"/>
    <property type="evidence" value="ECO:0007669"/>
    <property type="project" value="TreeGrafter"/>
</dbReference>
<evidence type="ECO:0000313" key="5">
    <source>
        <dbReference type="Proteomes" id="UP000518288"/>
    </source>
</evidence>
<dbReference type="Pfam" id="PF02113">
    <property type="entry name" value="Peptidase_S13"/>
    <property type="match status" value="1"/>
</dbReference>
<reference evidence="4 5" key="1">
    <citation type="submission" date="2020-07" db="EMBL/GenBank/DDBJ databases">
        <title>Genomic Encyclopedia of Archaeal and Bacterial Type Strains, Phase II (KMG-II): from individual species to whole genera.</title>
        <authorList>
            <person name="Goeker M."/>
        </authorList>
    </citation>
    <scope>NUCLEOTIDE SEQUENCE [LARGE SCALE GENOMIC DNA]</scope>
    <source>
        <strain evidence="4 5">DSM 21226</strain>
    </source>
</reference>
<evidence type="ECO:0000256" key="1">
    <source>
        <dbReference type="ARBA" id="ARBA00006096"/>
    </source>
</evidence>
<dbReference type="NCBIfam" id="TIGR00666">
    <property type="entry name" value="PBP4"/>
    <property type="match status" value="1"/>
</dbReference>
<dbReference type="EC" id="3.4.21.-" evidence="4"/>
<dbReference type="GO" id="GO:0006508">
    <property type="term" value="P:proteolysis"/>
    <property type="evidence" value="ECO:0007669"/>
    <property type="project" value="InterPro"/>
</dbReference>
<dbReference type="PRINTS" id="PR00922">
    <property type="entry name" value="DADACBPTASE3"/>
</dbReference>
<evidence type="ECO:0000313" key="4">
    <source>
        <dbReference type="EMBL" id="NYG32925.1"/>
    </source>
</evidence>
<dbReference type="PANTHER" id="PTHR30023">
    <property type="entry name" value="D-ALANYL-D-ALANINE CARBOXYPEPTIDASE"/>
    <property type="match status" value="1"/>
</dbReference>
<keyword evidence="5" id="KW-1185">Reference proteome</keyword>
<comment type="similarity">
    <text evidence="1">Belongs to the peptidase S13 family.</text>
</comment>
<feature type="signal peptide" evidence="3">
    <location>
        <begin position="1"/>
        <end position="27"/>
    </location>
</feature>
<organism evidence="4 5">
    <name type="scientific">Sphaerotilus montanus</name>
    <dbReference type="NCBI Taxonomy" id="522889"/>
    <lineage>
        <taxon>Bacteria</taxon>
        <taxon>Pseudomonadati</taxon>
        <taxon>Pseudomonadota</taxon>
        <taxon>Betaproteobacteria</taxon>
        <taxon>Burkholderiales</taxon>
        <taxon>Sphaerotilaceae</taxon>
        <taxon>Sphaerotilus</taxon>
    </lineage>
</organism>
<dbReference type="Gene3D" id="3.40.710.10">
    <property type="entry name" value="DD-peptidase/beta-lactamase superfamily"/>
    <property type="match status" value="2"/>
</dbReference>
<dbReference type="EMBL" id="JACCFH010000001">
    <property type="protein sequence ID" value="NYG32925.1"/>
    <property type="molecule type" value="Genomic_DNA"/>
</dbReference>
<dbReference type="SUPFAM" id="SSF56601">
    <property type="entry name" value="beta-lactamase/transpeptidase-like"/>
    <property type="match status" value="1"/>
</dbReference>
<comment type="caution">
    <text evidence="4">The sequence shown here is derived from an EMBL/GenBank/DDBJ whole genome shotgun (WGS) entry which is preliminary data.</text>
</comment>
<protein>
    <submittedName>
        <fullName evidence="4">D-alanyl-D-alanine carboxypeptidase/D-alanyl-D-alanine-endopeptidase (Penicillin-binding protein 4)</fullName>
        <ecNumber evidence="4">3.4.16.4</ecNumber>
        <ecNumber evidence="4">3.4.21.-</ecNumber>
    </submittedName>
</protein>
<dbReference type="AlphaFoldDB" id="A0A7Y9UJN8"/>
<accession>A0A7Y9UJN8</accession>
<dbReference type="GO" id="GO:0009002">
    <property type="term" value="F:serine-type D-Ala-D-Ala carboxypeptidase activity"/>
    <property type="evidence" value="ECO:0007669"/>
    <property type="project" value="UniProtKB-EC"/>
</dbReference>
<proteinExistence type="inferred from homology"/>
<keyword evidence="4" id="KW-0645">Protease</keyword>
<dbReference type="InterPro" id="IPR012338">
    <property type="entry name" value="Beta-lactam/transpept-like"/>
</dbReference>
<name>A0A7Y9UJN8_9BURK</name>
<keyword evidence="2 4" id="KW-0378">Hydrolase</keyword>